<evidence type="ECO:0000313" key="3">
    <source>
        <dbReference type="Proteomes" id="UP000828390"/>
    </source>
</evidence>
<comment type="caution">
    <text evidence="2">The sequence shown here is derived from an EMBL/GenBank/DDBJ whole genome shotgun (WGS) entry which is preliminary data.</text>
</comment>
<keyword evidence="3" id="KW-1185">Reference proteome</keyword>
<reference evidence="2" key="1">
    <citation type="journal article" date="2019" name="bioRxiv">
        <title>The Genome of the Zebra Mussel, Dreissena polymorpha: A Resource for Invasive Species Research.</title>
        <authorList>
            <person name="McCartney M.A."/>
            <person name="Auch B."/>
            <person name="Kono T."/>
            <person name="Mallez S."/>
            <person name="Zhang Y."/>
            <person name="Obille A."/>
            <person name="Becker A."/>
            <person name="Abrahante J.E."/>
            <person name="Garbe J."/>
            <person name="Badalamenti J.P."/>
            <person name="Herman A."/>
            <person name="Mangelson H."/>
            <person name="Liachko I."/>
            <person name="Sullivan S."/>
            <person name="Sone E.D."/>
            <person name="Koren S."/>
            <person name="Silverstein K.A.T."/>
            <person name="Beckman K.B."/>
            <person name="Gohl D.M."/>
        </authorList>
    </citation>
    <scope>NUCLEOTIDE SEQUENCE</scope>
    <source>
        <strain evidence="2">Duluth1</strain>
        <tissue evidence="2">Whole animal</tissue>
    </source>
</reference>
<protein>
    <submittedName>
        <fullName evidence="2">Uncharacterized protein</fullName>
    </submittedName>
</protein>
<dbReference type="AlphaFoldDB" id="A0A9D4DDN6"/>
<organism evidence="2 3">
    <name type="scientific">Dreissena polymorpha</name>
    <name type="common">Zebra mussel</name>
    <name type="synonym">Mytilus polymorpha</name>
    <dbReference type="NCBI Taxonomy" id="45954"/>
    <lineage>
        <taxon>Eukaryota</taxon>
        <taxon>Metazoa</taxon>
        <taxon>Spiralia</taxon>
        <taxon>Lophotrochozoa</taxon>
        <taxon>Mollusca</taxon>
        <taxon>Bivalvia</taxon>
        <taxon>Autobranchia</taxon>
        <taxon>Heteroconchia</taxon>
        <taxon>Euheterodonta</taxon>
        <taxon>Imparidentia</taxon>
        <taxon>Neoheterodontei</taxon>
        <taxon>Myida</taxon>
        <taxon>Dreissenoidea</taxon>
        <taxon>Dreissenidae</taxon>
        <taxon>Dreissena</taxon>
    </lineage>
</organism>
<accession>A0A9D4DDN6</accession>
<reference evidence="2" key="2">
    <citation type="submission" date="2020-11" db="EMBL/GenBank/DDBJ databases">
        <authorList>
            <person name="McCartney M.A."/>
            <person name="Auch B."/>
            <person name="Kono T."/>
            <person name="Mallez S."/>
            <person name="Becker A."/>
            <person name="Gohl D.M."/>
            <person name="Silverstein K.A.T."/>
            <person name="Koren S."/>
            <person name="Bechman K.B."/>
            <person name="Herman A."/>
            <person name="Abrahante J.E."/>
            <person name="Garbe J."/>
        </authorList>
    </citation>
    <scope>NUCLEOTIDE SEQUENCE</scope>
    <source>
        <strain evidence="2">Duluth1</strain>
        <tissue evidence="2">Whole animal</tissue>
    </source>
</reference>
<dbReference type="EMBL" id="JAIWYP010000010">
    <property type="protein sequence ID" value="KAH3747737.1"/>
    <property type="molecule type" value="Genomic_DNA"/>
</dbReference>
<gene>
    <name evidence="2" type="ORF">DPMN_182166</name>
</gene>
<proteinExistence type="predicted"/>
<evidence type="ECO:0000256" key="1">
    <source>
        <dbReference type="SAM" id="MobiDB-lite"/>
    </source>
</evidence>
<dbReference type="Proteomes" id="UP000828390">
    <property type="component" value="Unassembled WGS sequence"/>
</dbReference>
<feature type="region of interest" description="Disordered" evidence="1">
    <location>
        <begin position="53"/>
        <end position="79"/>
    </location>
</feature>
<sequence>MFVIAEILHDELDALHKSNRVGYLALVLMMFQKGAMLKLKQLMVRTQTASCKGRDVPKRRNAASQTSNSTYPNCSIQYS</sequence>
<feature type="compositionally biased region" description="Polar residues" evidence="1">
    <location>
        <begin position="62"/>
        <end position="79"/>
    </location>
</feature>
<name>A0A9D4DDN6_DREPO</name>
<evidence type="ECO:0000313" key="2">
    <source>
        <dbReference type="EMBL" id="KAH3747737.1"/>
    </source>
</evidence>